<dbReference type="RefSeq" id="WP_092571939.1">
    <property type="nucleotide sequence ID" value="NZ_CALUDV010000003.1"/>
</dbReference>
<dbReference type="Gene3D" id="1.20.140.10">
    <property type="entry name" value="Butyryl-CoA Dehydrogenase, subunit A, domain 3"/>
    <property type="match status" value="1"/>
</dbReference>
<dbReference type="GO" id="GO:0003995">
    <property type="term" value="F:acyl-CoA dehydrogenase activity"/>
    <property type="evidence" value="ECO:0007669"/>
    <property type="project" value="InterPro"/>
</dbReference>
<dbReference type="PANTHER" id="PTHR43188:SF1">
    <property type="entry name" value="ACYL-COA DEHYDROGENASE"/>
    <property type="match status" value="1"/>
</dbReference>
<comment type="cofactor">
    <cofactor evidence="1 5">
        <name>FAD</name>
        <dbReference type="ChEBI" id="CHEBI:57692"/>
    </cofactor>
</comment>
<evidence type="ECO:0000259" key="7">
    <source>
        <dbReference type="Pfam" id="PF02770"/>
    </source>
</evidence>
<keyword evidence="5" id="KW-0560">Oxidoreductase</keyword>
<dbReference type="STRING" id="89093.SAMN04488558_1072"/>
<keyword evidence="4 5" id="KW-0274">FAD</keyword>
<comment type="similarity">
    <text evidence="2 5">Belongs to the acyl-CoA dehydrogenase family.</text>
</comment>
<dbReference type="SUPFAM" id="SSF47203">
    <property type="entry name" value="Acyl-CoA dehydrogenase C-terminal domain-like"/>
    <property type="match status" value="1"/>
</dbReference>
<keyword evidence="3 5" id="KW-0285">Flavoprotein</keyword>
<dbReference type="EMBL" id="FOEN01000007">
    <property type="protein sequence ID" value="SEQ23566.1"/>
    <property type="molecule type" value="Genomic_DNA"/>
</dbReference>
<accession>A0A1H9ECT0</accession>
<dbReference type="InterPro" id="IPR006091">
    <property type="entry name" value="Acyl-CoA_Oxase/DH_mid-dom"/>
</dbReference>
<evidence type="ECO:0000313" key="8">
    <source>
        <dbReference type="EMBL" id="SEQ23566.1"/>
    </source>
</evidence>
<dbReference type="Gene3D" id="1.10.540.10">
    <property type="entry name" value="Acyl-CoA dehydrogenase/oxidase, N-terminal domain"/>
    <property type="match status" value="1"/>
</dbReference>
<feature type="domain" description="Acyl-CoA dehydrogenase/oxidase C-terminal" evidence="6">
    <location>
        <begin position="258"/>
        <end position="397"/>
    </location>
</feature>
<dbReference type="GO" id="GO:0006635">
    <property type="term" value="P:fatty acid beta-oxidation"/>
    <property type="evidence" value="ECO:0007669"/>
    <property type="project" value="InterPro"/>
</dbReference>
<evidence type="ECO:0000313" key="9">
    <source>
        <dbReference type="Proteomes" id="UP000198833"/>
    </source>
</evidence>
<dbReference type="InterPro" id="IPR045008">
    <property type="entry name" value="ACX4-like"/>
</dbReference>
<dbReference type="OrthoDB" id="9802447at2"/>
<proteinExistence type="inferred from homology"/>
<evidence type="ECO:0000256" key="2">
    <source>
        <dbReference type="ARBA" id="ARBA00009347"/>
    </source>
</evidence>
<dbReference type="Pfam" id="PF02770">
    <property type="entry name" value="Acyl-CoA_dh_M"/>
    <property type="match status" value="1"/>
</dbReference>
<dbReference type="Pfam" id="PF00441">
    <property type="entry name" value="Acyl-CoA_dh_1"/>
    <property type="match status" value="1"/>
</dbReference>
<organism evidence="8 9">
    <name type="scientific">Ignavigranum ruoffiae</name>
    <dbReference type="NCBI Taxonomy" id="89093"/>
    <lineage>
        <taxon>Bacteria</taxon>
        <taxon>Bacillati</taxon>
        <taxon>Bacillota</taxon>
        <taxon>Bacilli</taxon>
        <taxon>Lactobacillales</taxon>
        <taxon>Aerococcaceae</taxon>
        <taxon>Ignavigranum</taxon>
    </lineage>
</organism>
<evidence type="ECO:0000259" key="6">
    <source>
        <dbReference type="Pfam" id="PF00441"/>
    </source>
</evidence>
<evidence type="ECO:0000256" key="1">
    <source>
        <dbReference type="ARBA" id="ARBA00001974"/>
    </source>
</evidence>
<dbReference type="InterPro" id="IPR009075">
    <property type="entry name" value="AcylCo_DH/oxidase_C"/>
</dbReference>
<evidence type="ECO:0000256" key="3">
    <source>
        <dbReference type="ARBA" id="ARBA00022630"/>
    </source>
</evidence>
<evidence type="ECO:0000256" key="4">
    <source>
        <dbReference type="ARBA" id="ARBA00022827"/>
    </source>
</evidence>
<dbReference type="GO" id="GO:0050660">
    <property type="term" value="F:flavin adenine dinucleotide binding"/>
    <property type="evidence" value="ECO:0007669"/>
    <property type="project" value="InterPro"/>
</dbReference>
<dbReference type="SUPFAM" id="SSF56645">
    <property type="entry name" value="Acyl-CoA dehydrogenase NM domain-like"/>
    <property type="match status" value="1"/>
</dbReference>
<evidence type="ECO:0000256" key="5">
    <source>
        <dbReference type="RuleBase" id="RU362125"/>
    </source>
</evidence>
<name>A0A1H9ECT0_9LACT</name>
<dbReference type="AlphaFoldDB" id="A0A1H9ECT0"/>
<dbReference type="InterPro" id="IPR046373">
    <property type="entry name" value="Acyl-CoA_Oxase/DH_mid-dom_sf"/>
</dbReference>
<protein>
    <submittedName>
        <fullName evidence="8">Glutaryl-CoA dehydrogenase</fullName>
    </submittedName>
</protein>
<dbReference type="Proteomes" id="UP000198833">
    <property type="component" value="Unassembled WGS sequence"/>
</dbReference>
<keyword evidence="9" id="KW-1185">Reference proteome</keyword>
<reference evidence="8 9" key="1">
    <citation type="submission" date="2016-10" db="EMBL/GenBank/DDBJ databases">
        <authorList>
            <person name="de Groot N.N."/>
        </authorList>
    </citation>
    <scope>NUCLEOTIDE SEQUENCE [LARGE SCALE GENOMIC DNA]</scope>
    <source>
        <strain evidence="8 9">DSM 15695</strain>
    </source>
</reference>
<dbReference type="PANTHER" id="PTHR43188">
    <property type="entry name" value="ACYL-COENZYME A OXIDASE"/>
    <property type="match status" value="1"/>
</dbReference>
<dbReference type="Gene3D" id="2.40.110.10">
    <property type="entry name" value="Butyryl-CoA Dehydrogenase, subunit A, domain 2"/>
    <property type="match status" value="1"/>
</dbReference>
<gene>
    <name evidence="8" type="ORF">SAMN04488558_1072</name>
</gene>
<dbReference type="InterPro" id="IPR037069">
    <property type="entry name" value="AcylCoA_DH/ox_N_sf"/>
</dbReference>
<feature type="domain" description="Acyl-CoA oxidase/dehydrogenase middle" evidence="7">
    <location>
        <begin position="148"/>
        <end position="240"/>
    </location>
</feature>
<sequence length="406" mass="45308">MVKESYADKQFQSGEKFFYSDLYNFAADLTEGEKEVLSELERVLKEDVYPTLDDAWDKAEVPLEAFLKIMDVGLMDNPKLLEGRENGRISELFRGFRAYTCAKTDPVAGTFVTANAGLFHECVRLGGSQEQIDEIMPGVLSYERPGVLAMTEPDHGSDIAGGLASTARREGDTWILNGHKKWIGGGTLAHWHAFFARDVDDQQVKMFFVERESEGVTTFVTPQKAFFRHMPNAEIIYENVRVSEKYRAQNVNSWKDCAKILRNTRSDVAWLLAGATAGAFEAALKYTRERLAFDKPVASFQLIQEKLARMAMNAQATLALSVKLAKAQEAGIYSEEASSMAKMHNGLRARENAALAREVCGGNGILLMHDVPRFMADIEGMYTYEGTHEVNSLIIGRYYTGLGAFV</sequence>
<dbReference type="InterPro" id="IPR009100">
    <property type="entry name" value="AcylCoA_DH/oxidase_NM_dom_sf"/>
</dbReference>
<dbReference type="InterPro" id="IPR036250">
    <property type="entry name" value="AcylCo_DH-like_C"/>
</dbReference>